<evidence type="ECO:0000313" key="2">
    <source>
        <dbReference type="Proteomes" id="UP000675882"/>
    </source>
</evidence>
<accession>A0A916F9A5</accession>
<organism evidence="1 2">
    <name type="scientific">Candidatus Nitrotoga fabula</name>
    <dbReference type="NCBI Taxonomy" id="2182327"/>
    <lineage>
        <taxon>Bacteria</taxon>
        <taxon>Pseudomonadati</taxon>
        <taxon>Pseudomonadota</taxon>
        <taxon>Betaproteobacteria</taxon>
        <taxon>Nitrosomonadales</taxon>
        <taxon>Gallionellaceae</taxon>
        <taxon>Candidatus Nitrotoga</taxon>
    </lineage>
</organism>
<evidence type="ECO:0000313" key="1">
    <source>
        <dbReference type="EMBL" id="CAE6687175.1"/>
    </source>
</evidence>
<gene>
    <name evidence="1" type="ORF">NTGZN8_100005</name>
</gene>
<comment type="caution">
    <text evidence="1">The sequence shown here is derived from an EMBL/GenBank/DDBJ whole genome shotgun (WGS) entry which is preliminary data.</text>
</comment>
<dbReference type="EMBL" id="CAJNBL010000002">
    <property type="protein sequence ID" value="CAE6687175.1"/>
    <property type="molecule type" value="Genomic_DNA"/>
</dbReference>
<name>A0A916F9A5_9PROT</name>
<keyword evidence="2" id="KW-1185">Reference proteome</keyword>
<reference evidence="1" key="1">
    <citation type="submission" date="2021-02" db="EMBL/GenBank/DDBJ databases">
        <authorList>
            <person name="Han P."/>
        </authorList>
    </citation>
    <scope>NUCLEOTIDE SEQUENCE</scope>
    <source>
        <strain evidence="1">Candidatus Nitrotoga sp. ZN8</strain>
    </source>
</reference>
<protein>
    <submittedName>
        <fullName evidence="1">Uncharacterized protein</fullName>
    </submittedName>
</protein>
<dbReference type="Proteomes" id="UP000675882">
    <property type="component" value="Unassembled WGS sequence"/>
</dbReference>
<sequence length="34" mass="3947">MDIAMEKLNSRPRKRLGYKTPNQVFFKSGVALHI</sequence>
<dbReference type="AlphaFoldDB" id="A0A916F9A5"/>
<proteinExistence type="predicted"/>